<feature type="domain" description="PKD" evidence="1">
    <location>
        <begin position="340"/>
        <end position="423"/>
    </location>
</feature>
<dbReference type="InterPro" id="IPR027618">
    <property type="entry name" value="Beta_prop_Msarc"/>
</dbReference>
<name>A0ABU2CYX0_9EURY</name>
<dbReference type="RefSeq" id="WP_310574932.1">
    <property type="nucleotide sequence ID" value="NZ_JAVKPK010000010.1"/>
</dbReference>
<dbReference type="PANTHER" id="PTHR36842:SF1">
    <property type="entry name" value="PROTEIN TOLB"/>
    <property type="match status" value="1"/>
</dbReference>
<dbReference type="InterPro" id="IPR013783">
    <property type="entry name" value="Ig-like_fold"/>
</dbReference>
<comment type="caution">
    <text evidence="2">The sequence shown here is derived from an EMBL/GenBank/DDBJ whole genome shotgun (WGS) entry which is preliminary data.</text>
</comment>
<keyword evidence="3" id="KW-1185">Reference proteome</keyword>
<organism evidence="2 3">
    <name type="scientific">Methanosarcina baikalica</name>
    <dbReference type="NCBI Taxonomy" id="3073890"/>
    <lineage>
        <taxon>Archaea</taxon>
        <taxon>Methanobacteriati</taxon>
        <taxon>Methanobacteriota</taxon>
        <taxon>Stenosarchaea group</taxon>
        <taxon>Methanomicrobia</taxon>
        <taxon>Methanosarcinales</taxon>
        <taxon>Methanosarcinaceae</taxon>
        <taxon>Methanosarcina</taxon>
    </lineage>
</organism>
<dbReference type="Proteomes" id="UP001246244">
    <property type="component" value="Unassembled WGS sequence"/>
</dbReference>
<dbReference type="EMBL" id="JAVKPK010000010">
    <property type="protein sequence ID" value="MDR7664908.1"/>
    <property type="molecule type" value="Genomic_DNA"/>
</dbReference>
<protein>
    <submittedName>
        <fullName evidence="2">PKD domain-containing protein</fullName>
    </submittedName>
</protein>
<dbReference type="PROSITE" id="PS50093">
    <property type="entry name" value="PKD"/>
    <property type="match status" value="1"/>
</dbReference>
<dbReference type="SUPFAM" id="SSF69304">
    <property type="entry name" value="Tricorn protease N-terminal domain"/>
    <property type="match status" value="1"/>
</dbReference>
<evidence type="ECO:0000313" key="2">
    <source>
        <dbReference type="EMBL" id="MDR7664908.1"/>
    </source>
</evidence>
<dbReference type="Gene3D" id="2.60.40.10">
    <property type="entry name" value="Immunoglobulins"/>
    <property type="match status" value="1"/>
</dbReference>
<dbReference type="CDD" id="cd00146">
    <property type="entry name" value="PKD"/>
    <property type="match status" value="1"/>
</dbReference>
<dbReference type="InterPro" id="IPR022409">
    <property type="entry name" value="PKD/Chitinase_dom"/>
</dbReference>
<dbReference type="InterPro" id="IPR035986">
    <property type="entry name" value="PKD_dom_sf"/>
</dbReference>
<sequence length="431" mass="48472">MKINKRLTVWFGAFFVFLIMTIGNGVADPAQGTETRITTNESAQSNPDIYKNLIVWQDERNGDENTDIYMYDLSTSKETRITKSGSAMDPAIYGNRIVWMDGRNGGSLDADSWPVGNWDIYMYDLSTSTEYQITTNELMQKNPDIYGDRVVWTDERNGNSDIYMQNLSTSKQIRITTNASEQYHPKIYSNTIVWEDLRNGNDENFNYDIYMYDLSTSTETGIVTNEFYREHTGNIYGKKIVYTTEPAGDLVWMHDLSTSQDTLIAADAWGPDIYGDRIVYHGGGTGMPMRMYNISTSTETEITTDDTGTSPAIYGNRIVWADDRNENYDIYMFTLSSSFPVAAFSASPSSGKAPLKVTFTDKSTASPTKWRWNFGDGTKSSVKNPKHTYSKTGNYTVSLTATNSAGSNTTTKTNYIKVTTNTRPGIYSKSK</sequence>
<dbReference type="NCBIfam" id="TIGR04275">
    <property type="entry name" value="beta_prop_Msarc"/>
    <property type="match status" value="5"/>
</dbReference>
<reference evidence="3" key="1">
    <citation type="submission" date="2023-07" db="EMBL/GenBank/DDBJ databases">
        <title>Whole-genome sequencing of a new Methanosarcina sp. Z-7115.</title>
        <authorList>
            <person name="Zhilina T.N."/>
            <person name="Merkel A.Y."/>
        </authorList>
    </citation>
    <scope>NUCLEOTIDE SEQUENCE [LARGE SCALE GENOMIC DNA]</scope>
    <source>
        <strain evidence="3">Z-7115</strain>
    </source>
</reference>
<evidence type="ECO:0000259" key="1">
    <source>
        <dbReference type="PROSITE" id="PS50093"/>
    </source>
</evidence>
<gene>
    <name evidence="2" type="ORF">RG963_03710</name>
</gene>
<dbReference type="SMART" id="SM00089">
    <property type="entry name" value="PKD"/>
    <property type="match status" value="1"/>
</dbReference>
<dbReference type="InterPro" id="IPR000601">
    <property type="entry name" value="PKD_dom"/>
</dbReference>
<evidence type="ECO:0000313" key="3">
    <source>
        <dbReference type="Proteomes" id="UP001246244"/>
    </source>
</evidence>
<dbReference type="SUPFAM" id="SSF49299">
    <property type="entry name" value="PKD domain"/>
    <property type="match status" value="1"/>
</dbReference>
<dbReference type="PANTHER" id="PTHR36842">
    <property type="entry name" value="PROTEIN TOLB HOMOLOG"/>
    <property type="match status" value="1"/>
</dbReference>
<dbReference type="Pfam" id="PF18911">
    <property type="entry name" value="PKD_4"/>
    <property type="match status" value="1"/>
</dbReference>
<proteinExistence type="predicted"/>
<dbReference type="InterPro" id="IPR011042">
    <property type="entry name" value="6-blade_b-propeller_TolB-like"/>
</dbReference>
<accession>A0ABU2CYX0</accession>
<dbReference type="Gene3D" id="2.120.10.30">
    <property type="entry name" value="TolB, C-terminal domain"/>
    <property type="match status" value="1"/>
</dbReference>